<dbReference type="InterPro" id="IPR051540">
    <property type="entry name" value="S-2-haloacid_dehalogenase"/>
</dbReference>
<dbReference type="EMBL" id="JBHRTR010000031">
    <property type="protein sequence ID" value="MFC3229119.1"/>
    <property type="molecule type" value="Genomic_DNA"/>
</dbReference>
<dbReference type="NCBIfam" id="TIGR01428">
    <property type="entry name" value="HAD_type_II"/>
    <property type="match status" value="1"/>
</dbReference>
<dbReference type="InterPro" id="IPR036412">
    <property type="entry name" value="HAD-like_sf"/>
</dbReference>
<dbReference type="NCBIfam" id="TIGR01493">
    <property type="entry name" value="HAD-SF-IA-v2"/>
    <property type="match status" value="1"/>
</dbReference>
<gene>
    <name evidence="4" type="ORF">ACFOGJ_17870</name>
</gene>
<dbReference type="Proteomes" id="UP001595528">
    <property type="component" value="Unassembled WGS sequence"/>
</dbReference>
<evidence type="ECO:0000256" key="2">
    <source>
        <dbReference type="ARBA" id="ARBA00022801"/>
    </source>
</evidence>
<evidence type="ECO:0000313" key="5">
    <source>
        <dbReference type="Proteomes" id="UP001595528"/>
    </source>
</evidence>
<proteinExistence type="inferred from homology"/>
<comment type="catalytic activity">
    <reaction evidence="3">
        <text>an (S)-2-haloacid + H2O = a (2R)-2-hydroxycarboxylate + a halide anion + H(+)</text>
        <dbReference type="Rhea" id="RHEA:11192"/>
        <dbReference type="ChEBI" id="CHEBI:15377"/>
        <dbReference type="ChEBI" id="CHEBI:15378"/>
        <dbReference type="ChEBI" id="CHEBI:16042"/>
        <dbReference type="ChEBI" id="CHEBI:58314"/>
        <dbReference type="ChEBI" id="CHEBI:137405"/>
        <dbReference type="EC" id="3.8.1.2"/>
    </reaction>
</comment>
<sequence length="243" mass="26217">MASGAASGETDGGGAAGRLTGIKACVFDAYGTLFDVAAAAEARADILGDGWKALAETWRVKQLTYSWLRGLQGAYAPFSQVTGEALDYAMDSHGISDQALRDELMHLYFRLSAYPEVPDVLDRLKRAGMRTAILSNGSPDMLDAAVDNAGIRDRLDAVLSVDELKTFKPDPRVYQLACDRLQVAPGEISFQSSNAWDAHAASHFGFQVVWINRFGQARERLPGRPDVTLQTLSPLPQVVGAEG</sequence>
<dbReference type="InterPro" id="IPR006439">
    <property type="entry name" value="HAD-SF_hydro_IA"/>
</dbReference>
<dbReference type="SFLD" id="SFLDF00045">
    <property type="entry name" value="2-haloacid_dehalogenase"/>
    <property type="match status" value="1"/>
</dbReference>
<dbReference type="PANTHER" id="PTHR43316:SF3">
    <property type="entry name" value="HALOACID DEHALOGENASE, TYPE II (AFU_ORTHOLOGUE AFUA_2G07750)-RELATED"/>
    <property type="match status" value="1"/>
</dbReference>
<dbReference type="CDD" id="cd02588">
    <property type="entry name" value="HAD_L2-DEX"/>
    <property type="match status" value="1"/>
</dbReference>
<comment type="similarity">
    <text evidence="1 3">Belongs to the HAD-like hydrolase superfamily. S-2-haloalkanoic acid dehalogenase family.</text>
</comment>
<comment type="caution">
    <text evidence="4">The sequence shown here is derived from an EMBL/GenBank/DDBJ whole genome shotgun (WGS) entry which is preliminary data.</text>
</comment>
<evidence type="ECO:0000256" key="1">
    <source>
        <dbReference type="ARBA" id="ARBA00008106"/>
    </source>
</evidence>
<dbReference type="PRINTS" id="PR00413">
    <property type="entry name" value="HADHALOGNASE"/>
</dbReference>
<keyword evidence="2 3" id="KW-0378">Hydrolase</keyword>
<evidence type="ECO:0000256" key="3">
    <source>
        <dbReference type="RuleBase" id="RU368077"/>
    </source>
</evidence>
<dbReference type="InterPro" id="IPR023198">
    <property type="entry name" value="PGP-like_dom2"/>
</dbReference>
<organism evidence="4 5">
    <name type="scientific">Marinibaculum pumilum</name>
    <dbReference type="NCBI Taxonomy" id="1766165"/>
    <lineage>
        <taxon>Bacteria</taxon>
        <taxon>Pseudomonadati</taxon>
        <taxon>Pseudomonadota</taxon>
        <taxon>Alphaproteobacteria</taxon>
        <taxon>Rhodospirillales</taxon>
        <taxon>Rhodospirillaceae</taxon>
        <taxon>Marinibaculum</taxon>
    </lineage>
</organism>
<accession>A0ABV7L3W7</accession>
<dbReference type="Gene3D" id="1.10.150.240">
    <property type="entry name" value="Putative phosphatase, domain 2"/>
    <property type="match status" value="1"/>
</dbReference>
<comment type="function">
    <text evidence="3">Catalyzes the hydrolytic dehalogenation of small (S)-2-haloalkanoic acids to yield the corresponding (R)-2-hydroxyalkanoic acids.</text>
</comment>
<dbReference type="SUPFAM" id="SSF56784">
    <property type="entry name" value="HAD-like"/>
    <property type="match status" value="1"/>
</dbReference>
<dbReference type="InterPro" id="IPR023214">
    <property type="entry name" value="HAD_sf"/>
</dbReference>
<dbReference type="Gene3D" id="3.40.50.1000">
    <property type="entry name" value="HAD superfamily/HAD-like"/>
    <property type="match status" value="1"/>
</dbReference>
<dbReference type="InterPro" id="IPR006328">
    <property type="entry name" value="2-HAD"/>
</dbReference>
<dbReference type="Pfam" id="PF00702">
    <property type="entry name" value="Hydrolase"/>
    <property type="match status" value="1"/>
</dbReference>
<reference evidence="5" key="1">
    <citation type="journal article" date="2019" name="Int. J. Syst. Evol. Microbiol.">
        <title>The Global Catalogue of Microorganisms (GCM) 10K type strain sequencing project: providing services to taxonomists for standard genome sequencing and annotation.</title>
        <authorList>
            <consortium name="The Broad Institute Genomics Platform"/>
            <consortium name="The Broad Institute Genome Sequencing Center for Infectious Disease"/>
            <person name="Wu L."/>
            <person name="Ma J."/>
        </authorList>
    </citation>
    <scope>NUCLEOTIDE SEQUENCE [LARGE SCALE GENOMIC DNA]</scope>
    <source>
        <strain evidence="5">KCTC 42964</strain>
    </source>
</reference>
<dbReference type="SFLD" id="SFLDG01129">
    <property type="entry name" value="C1.5:_HAD__Beta-PGM__Phosphata"/>
    <property type="match status" value="1"/>
</dbReference>
<evidence type="ECO:0000313" key="4">
    <source>
        <dbReference type="EMBL" id="MFC3229119.1"/>
    </source>
</evidence>
<name>A0ABV7L3W7_9PROT</name>
<dbReference type="SFLD" id="SFLDS00003">
    <property type="entry name" value="Haloacid_Dehalogenase"/>
    <property type="match status" value="1"/>
</dbReference>
<dbReference type="EC" id="3.8.1.2" evidence="3"/>
<dbReference type="RefSeq" id="WP_379903023.1">
    <property type="nucleotide sequence ID" value="NZ_JBHRTR010000031.1"/>
</dbReference>
<dbReference type="PANTHER" id="PTHR43316">
    <property type="entry name" value="HYDROLASE, HALOACID DELAHOGENASE-RELATED"/>
    <property type="match status" value="1"/>
</dbReference>
<protein>
    <recommendedName>
        <fullName evidence="3">(S)-2-haloacid dehalogenase</fullName>
        <ecNumber evidence="3">3.8.1.2</ecNumber>
    </recommendedName>
    <alternativeName>
        <fullName evidence="3">2-haloalkanoic acid dehalogenase</fullName>
    </alternativeName>
    <alternativeName>
        <fullName evidence="3">Halocarboxylic acid halidohydrolase</fullName>
    </alternativeName>
    <alternativeName>
        <fullName evidence="3">L-2-haloacid dehalogenase</fullName>
    </alternativeName>
</protein>
<dbReference type="SFLD" id="SFLDG01135">
    <property type="entry name" value="C1.5.6:_HAD__Beta-PGM__Phospha"/>
    <property type="match status" value="1"/>
</dbReference>
<keyword evidence="5" id="KW-1185">Reference proteome</keyword>